<proteinExistence type="predicted"/>
<evidence type="ECO:0000313" key="3">
    <source>
        <dbReference type="EMBL" id="SCG86068.1"/>
    </source>
</evidence>
<accession>A0A1D3L3C2</accession>
<name>A0A1D3L3C2_9EURY</name>
<gene>
    <name evidence="3" type="ORF">MCBB_1513</name>
</gene>
<evidence type="ECO:0000256" key="1">
    <source>
        <dbReference type="SAM" id="Coils"/>
    </source>
</evidence>
<organism evidence="3 4">
    <name type="scientific">Methanobacterium congolense</name>
    <dbReference type="NCBI Taxonomy" id="118062"/>
    <lineage>
        <taxon>Archaea</taxon>
        <taxon>Methanobacteriati</taxon>
        <taxon>Methanobacteriota</taxon>
        <taxon>Methanomada group</taxon>
        <taxon>Methanobacteria</taxon>
        <taxon>Methanobacteriales</taxon>
        <taxon>Methanobacteriaceae</taxon>
        <taxon>Methanobacterium</taxon>
    </lineage>
</organism>
<dbReference type="EMBL" id="LT607756">
    <property type="protein sequence ID" value="SCG86068.1"/>
    <property type="molecule type" value="Genomic_DNA"/>
</dbReference>
<feature type="compositionally biased region" description="Basic residues" evidence="2">
    <location>
        <begin position="161"/>
        <end position="174"/>
    </location>
</feature>
<dbReference type="GeneID" id="30412354"/>
<dbReference type="RefSeq" id="WP_071907167.1">
    <property type="nucleotide sequence ID" value="NZ_LT607756.1"/>
</dbReference>
<dbReference type="KEGG" id="mcub:MCBB_1513"/>
<evidence type="ECO:0000256" key="2">
    <source>
        <dbReference type="SAM" id="MobiDB-lite"/>
    </source>
</evidence>
<keyword evidence="1" id="KW-0175">Coiled coil</keyword>
<keyword evidence="4" id="KW-1185">Reference proteome</keyword>
<reference evidence="3 4" key="1">
    <citation type="submission" date="2016-08" db="EMBL/GenBank/DDBJ databases">
        <authorList>
            <person name="Seilhamer J.J."/>
        </authorList>
    </citation>
    <scope>NUCLEOTIDE SEQUENCE [LARGE SCALE GENOMIC DNA]</scope>
    <source>
        <strain evidence="3">Buetzberg</strain>
    </source>
</reference>
<protein>
    <submittedName>
        <fullName evidence="3">Uncharacterized protein</fullName>
    </submittedName>
</protein>
<dbReference type="Proteomes" id="UP000094707">
    <property type="component" value="Chromosome I"/>
</dbReference>
<sequence length="180" mass="19573">MQKISVILMVAVLSAVVMVPIFADDITQALNTTNATNISTNNSSVSDNSTLNSTNTTLTSQQLQTLTDTQSKLTALIAKIESLKATYGSNTKAKGLLNALDQFERQANSLNSEIEAFKQNPTIIDGQITSFVNREAALEHKVSIKEGLLLKMSTKTAKTVKNSKQKQTNKKQKNNKGQNN</sequence>
<evidence type="ECO:0000313" key="4">
    <source>
        <dbReference type="Proteomes" id="UP000094707"/>
    </source>
</evidence>
<dbReference type="OrthoDB" id="71586at2157"/>
<feature type="coiled-coil region" evidence="1">
    <location>
        <begin position="66"/>
        <end position="120"/>
    </location>
</feature>
<dbReference type="AlphaFoldDB" id="A0A1D3L3C2"/>
<feature type="region of interest" description="Disordered" evidence="2">
    <location>
        <begin position="156"/>
        <end position="180"/>
    </location>
</feature>